<evidence type="ECO:0000313" key="1">
    <source>
        <dbReference type="EMBL" id="MRX48595.1"/>
    </source>
</evidence>
<dbReference type="InterPro" id="IPR016181">
    <property type="entry name" value="Acyl_CoA_acyltransferase"/>
</dbReference>
<dbReference type="EMBL" id="WKJI01000005">
    <property type="protein sequence ID" value="MRX48595.1"/>
    <property type="molecule type" value="Genomic_DNA"/>
</dbReference>
<reference evidence="1 2" key="1">
    <citation type="submission" date="2019-11" db="EMBL/GenBank/DDBJ databases">
        <authorList>
            <person name="Cheng Q."/>
            <person name="Yang Z."/>
        </authorList>
    </citation>
    <scope>NUCLEOTIDE SEQUENCE [LARGE SCALE GENOMIC DNA]</scope>
    <source>
        <strain evidence="1 2">HX-22-1</strain>
    </source>
</reference>
<organism evidence="1 2">
    <name type="scientific">Pedobacter puniceum</name>
    <dbReference type="NCBI Taxonomy" id="2666136"/>
    <lineage>
        <taxon>Bacteria</taxon>
        <taxon>Pseudomonadati</taxon>
        <taxon>Bacteroidota</taxon>
        <taxon>Sphingobacteriia</taxon>
        <taxon>Sphingobacteriales</taxon>
        <taxon>Sphingobacteriaceae</taxon>
        <taxon>Pedobacter</taxon>
    </lineage>
</organism>
<evidence type="ECO:0000313" key="2">
    <source>
        <dbReference type="Proteomes" id="UP000462931"/>
    </source>
</evidence>
<dbReference type="SUPFAM" id="SSF55729">
    <property type="entry name" value="Acyl-CoA N-acyltransferases (Nat)"/>
    <property type="match status" value="1"/>
</dbReference>
<dbReference type="AlphaFoldDB" id="A0A7K0FSY9"/>
<gene>
    <name evidence="1" type="ORF">GJJ64_15480</name>
</gene>
<comment type="caution">
    <text evidence="1">The sequence shown here is derived from an EMBL/GenBank/DDBJ whole genome shotgun (WGS) entry which is preliminary data.</text>
</comment>
<dbReference type="Gene3D" id="3.40.630.30">
    <property type="match status" value="1"/>
</dbReference>
<keyword evidence="2" id="KW-1185">Reference proteome</keyword>
<dbReference type="Proteomes" id="UP000462931">
    <property type="component" value="Unassembled WGS sequence"/>
</dbReference>
<accession>A0A7K0FSY9</accession>
<dbReference type="GO" id="GO:0016740">
    <property type="term" value="F:transferase activity"/>
    <property type="evidence" value="ECO:0007669"/>
    <property type="project" value="UniProtKB-KW"/>
</dbReference>
<name>A0A7K0FSY9_9SPHI</name>
<protein>
    <submittedName>
        <fullName evidence="1">GNAT family N-acetyltransferase</fullName>
    </submittedName>
</protein>
<keyword evidence="1" id="KW-0808">Transferase</keyword>
<sequence>MHINDFNILVAGLQHVGYAETICNEMEASAKVRGTGIAKRSPEYVANKMLEGKAVIALHKDGTWAGFCYIETWSHGEFVANSGLIVNPIYRKAGLAKAIKFKIFDLSREKYPNAKIFGLTTGLAVMKINSDLGYEPVTYSQLTQDENFWKGCQSCVNYDILMSKNRQNCMCTAMLYDPEEKKAEEAERLKKITHKATLLERIEAKLRSLKMVVAGLI</sequence>
<dbReference type="RefSeq" id="WP_154288664.1">
    <property type="nucleotide sequence ID" value="NZ_WKJI01000005.1"/>
</dbReference>
<proteinExistence type="predicted"/>